<dbReference type="InterPro" id="IPR036259">
    <property type="entry name" value="MFS_trans_sf"/>
</dbReference>
<feature type="domain" description="Major facilitator superfamily (MFS) profile" evidence="9">
    <location>
        <begin position="58"/>
        <end position="548"/>
    </location>
</feature>
<keyword evidence="4 8" id="KW-0812">Transmembrane</keyword>
<dbReference type="InterPro" id="IPR020846">
    <property type="entry name" value="MFS_dom"/>
</dbReference>
<dbReference type="Gene3D" id="1.20.1720.10">
    <property type="entry name" value="Multidrug resistance protein D"/>
    <property type="match status" value="1"/>
</dbReference>
<dbReference type="GO" id="GO:0012505">
    <property type="term" value="C:endomembrane system"/>
    <property type="evidence" value="ECO:0007669"/>
    <property type="project" value="UniProtKB-SubCell"/>
</dbReference>
<feature type="transmembrane region" description="Helical" evidence="8">
    <location>
        <begin position="248"/>
        <end position="270"/>
    </location>
</feature>
<dbReference type="PROSITE" id="PS50850">
    <property type="entry name" value="MFS"/>
    <property type="match status" value="1"/>
</dbReference>
<keyword evidence="6 8" id="KW-0472">Membrane</keyword>
<feature type="transmembrane region" description="Helical" evidence="8">
    <location>
        <begin position="359"/>
        <end position="379"/>
    </location>
</feature>
<dbReference type="FunFam" id="1.20.1720.10:FF:000013">
    <property type="entry name" value="Related to multidrug resistance proteins"/>
    <property type="match status" value="1"/>
</dbReference>
<accession>A0A9Q9AWG7</accession>
<proteinExistence type="inferred from homology"/>
<evidence type="ECO:0000313" key="11">
    <source>
        <dbReference type="Proteomes" id="UP001056384"/>
    </source>
</evidence>
<feature type="transmembrane region" description="Helical" evidence="8">
    <location>
        <begin position="524"/>
        <end position="544"/>
    </location>
</feature>
<evidence type="ECO:0000256" key="3">
    <source>
        <dbReference type="ARBA" id="ARBA00022448"/>
    </source>
</evidence>
<keyword evidence="3" id="KW-0813">Transport</keyword>
<feature type="transmembrane region" description="Helical" evidence="8">
    <location>
        <begin position="386"/>
        <end position="404"/>
    </location>
</feature>
<feature type="transmembrane region" description="Helical" evidence="8">
    <location>
        <begin position="181"/>
        <end position="205"/>
    </location>
</feature>
<name>A0A9Q9AWG7_9PEZI</name>
<dbReference type="GO" id="GO:0046943">
    <property type="term" value="F:carboxylic acid transmembrane transporter activity"/>
    <property type="evidence" value="ECO:0007669"/>
    <property type="project" value="UniProtKB-ARBA"/>
</dbReference>
<dbReference type="GO" id="GO:0005886">
    <property type="term" value="C:plasma membrane"/>
    <property type="evidence" value="ECO:0007669"/>
    <property type="project" value="TreeGrafter"/>
</dbReference>
<dbReference type="OrthoDB" id="6770063at2759"/>
<feature type="transmembrane region" description="Helical" evidence="8">
    <location>
        <begin position="416"/>
        <end position="435"/>
    </location>
</feature>
<evidence type="ECO:0000313" key="10">
    <source>
        <dbReference type="EMBL" id="USW57172.1"/>
    </source>
</evidence>
<feature type="transmembrane region" description="Helical" evidence="8">
    <location>
        <begin position="217"/>
        <end position="236"/>
    </location>
</feature>
<dbReference type="Proteomes" id="UP001056384">
    <property type="component" value="Chromosome 9"/>
</dbReference>
<dbReference type="Gene3D" id="1.20.1250.20">
    <property type="entry name" value="MFS general substrate transporter like domains"/>
    <property type="match status" value="1"/>
</dbReference>
<sequence>MDKDTRIETGPEVPGPPASDPKSHSSSDVSSEDESAKATTHQFNEQTHYVPVSTIITIFLAAATVDFLALMDQTTLAASLTIVSNALNAGDEQAWIAGAYFVTSTCFQLLYGRLSDIWSRKVILYIGLFIFFVGSLGASLAQTSIQLIVFRALTGIAGGGMMTVAQMIVSDVVPLRERGKYQGILGSVVALAHGIGPIVGGALASSSTQGWRWIFRLNLPLTAITTLCAIFLMPLKKVEGDWKLKLKAIDFFGAVLALGGTVVLVLGLTWAGSQYAWNSVAVVAPLVIGFCTCVAFVLWQWKGPRYPLVPLHVFKRRIVNGACLTMTINGWNFLVQMYYIPSFYQLVYNYSAVRSASLLLPITLFQTAASTISGLVVHWTGRYRESILFGWACWAVGLGLYSTLDENDGLGKQIGYAILTGVGCGNTLQPALIAVQAGVNRKDMAVVTSFRNFARNLGGTIGLAVAGTILNNFVASGVRSLDLDDQETTALLKSPQAYLENRADLDADRVRAVIIPAYRQGFRIIFLIGAALAALAFVLCFILMPQVELDRPDDKQLKADGEKWKAERK</sequence>
<protein>
    <submittedName>
        <fullName evidence="10">Major facilitator superfamily, MFS transporter superfamily</fullName>
    </submittedName>
</protein>
<dbReference type="EMBL" id="CP099426">
    <property type="protein sequence ID" value="USW57172.1"/>
    <property type="molecule type" value="Genomic_DNA"/>
</dbReference>
<feature type="transmembrane region" description="Helical" evidence="8">
    <location>
        <begin position="123"/>
        <end position="142"/>
    </location>
</feature>
<evidence type="ECO:0000256" key="1">
    <source>
        <dbReference type="ARBA" id="ARBA00004127"/>
    </source>
</evidence>
<feature type="transmembrane region" description="Helical" evidence="8">
    <location>
        <begin position="276"/>
        <end position="298"/>
    </location>
</feature>
<feature type="transmembrane region" description="Helical" evidence="8">
    <location>
        <begin position="148"/>
        <end position="169"/>
    </location>
</feature>
<evidence type="ECO:0000259" key="9">
    <source>
        <dbReference type="PROSITE" id="PS50850"/>
    </source>
</evidence>
<feature type="transmembrane region" description="Helical" evidence="8">
    <location>
        <begin position="49"/>
        <end position="71"/>
    </location>
</feature>
<feature type="transmembrane region" description="Helical" evidence="8">
    <location>
        <begin position="318"/>
        <end position="339"/>
    </location>
</feature>
<evidence type="ECO:0000256" key="4">
    <source>
        <dbReference type="ARBA" id="ARBA00022692"/>
    </source>
</evidence>
<reference evidence="10" key="1">
    <citation type="submission" date="2022-06" db="EMBL/GenBank/DDBJ databases">
        <title>Complete genome sequences of two strains of the flax pathogen Septoria linicola.</title>
        <authorList>
            <person name="Lapalu N."/>
            <person name="Simon A."/>
            <person name="Demenou B."/>
            <person name="Paumier D."/>
            <person name="Guillot M.-P."/>
            <person name="Gout L."/>
            <person name="Valade R."/>
        </authorList>
    </citation>
    <scope>NUCLEOTIDE SEQUENCE</scope>
    <source>
        <strain evidence="10">SE15195</strain>
    </source>
</reference>
<dbReference type="PANTHER" id="PTHR23501">
    <property type="entry name" value="MAJOR FACILITATOR SUPERFAMILY"/>
    <property type="match status" value="1"/>
</dbReference>
<dbReference type="InterPro" id="IPR011701">
    <property type="entry name" value="MFS"/>
</dbReference>
<evidence type="ECO:0000256" key="8">
    <source>
        <dbReference type="SAM" id="Phobius"/>
    </source>
</evidence>
<comment type="subcellular location">
    <subcellularLocation>
        <location evidence="1">Endomembrane system</location>
        <topology evidence="1">Multi-pass membrane protein</topology>
    </subcellularLocation>
</comment>
<dbReference type="PRINTS" id="PR01036">
    <property type="entry name" value="TCRTETB"/>
</dbReference>
<gene>
    <name evidence="10" type="ORF">Slin15195_G104910</name>
</gene>
<dbReference type="SUPFAM" id="SSF103473">
    <property type="entry name" value="MFS general substrate transporter"/>
    <property type="match status" value="1"/>
</dbReference>
<dbReference type="AlphaFoldDB" id="A0A9Q9AWG7"/>
<evidence type="ECO:0000256" key="6">
    <source>
        <dbReference type="ARBA" id="ARBA00023136"/>
    </source>
</evidence>
<dbReference type="PANTHER" id="PTHR23501:SF189">
    <property type="entry name" value="DRUG TRANSPORTER, PUTATIVE (AFU_ORTHOLOGUE AFUA_4G03920)-RELATED"/>
    <property type="match status" value="1"/>
</dbReference>
<feature type="transmembrane region" description="Helical" evidence="8">
    <location>
        <begin position="94"/>
        <end position="111"/>
    </location>
</feature>
<evidence type="ECO:0000256" key="7">
    <source>
        <dbReference type="SAM" id="MobiDB-lite"/>
    </source>
</evidence>
<keyword evidence="5 8" id="KW-1133">Transmembrane helix</keyword>
<feature type="region of interest" description="Disordered" evidence="7">
    <location>
        <begin position="1"/>
        <end position="41"/>
    </location>
</feature>
<organism evidence="10 11">
    <name type="scientific">Septoria linicola</name>
    <dbReference type="NCBI Taxonomy" id="215465"/>
    <lineage>
        <taxon>Eukaryota</taxon>
        <taxon>Fungi</taxon>
        <taxon>Dikarya</taxon>
        <taxon>Ascomycota</taxon>
        <taxon>Pezizomycotina</taxon>
        <taxon>Dothideomycetes</taxon>
        <taxon>Dothideomycetidae</taxon>
        <taxon>Mycosphaerellales</taxon>
        <taxon>Mycosphaerellaceae</taxon>
        <taxon>Septoria</taxon>
    </lineage>
</organism>
<dbReference type="CDD" id="cd17502">
    <property type="entry name" value="MFS_Azr1_MDR_like"/>
    <property type="match status" value="1"/>
</dbReference>
<evidence type="ECO:0000256" key="2">
    <source>
        <dbReference type="ARBA" id="ARBA00008335"/>
    </source>
</evidence>
<dbReference type="Pfam" id="PF07690">
    <property type="entry name" value="MFS_1"/>
    <property type="match status" value="1"/>
</dbReference>
<comment type="similarity">
    <text evidence="2">Belongs to the major facilitator superfamily.</text>
</comment>
<keyword evidence="11" id="KW-1185">Reference proteome</keyword>
<evidence type="ECO:0000256" key="5">
    <source>
        <dbReference type="ARBA" id="ARBA00022989"/>
    </source>
</evidence>